<dbReference type="Proteomes" id="UP000887580">
    <property type="component" value="Unplaced"/>
</dbReference>
<accession>A0AC35GBX3</accession>
<reference evidence="2" key="1">
    <citation type="submission" date="2022-11" db="UniProtKB">
        <authorList>
            <consortium name="WormBaseParasite"/>
        </authorList>
    </citation>
    <scope>IDENTIFICATION</scope>
</reference>
<organism evidence="1 2">
    <name type="scientific">Panagrolaimus sp. PS1159</name>
    <dbReference type="NCBI Taxonomy" id="55785"/>
    <lineage>
        <taxon>Eukaryota</taxon>
        <taxon>Metazoa</taxon>
        <taxon>Ecdysozoa</taxon>
        <taxon>Nematoda</taxon>
        <taxon>Chromadorea</taxon>
        <taxon>Rhabditida</taxon>
        <taxon>Tylenchina</taxon>
        <taxon>Panagrolaimomorpha</taxon>
        <taxon>Panagrolaimoidea</taxon>
        <taxon>Panagrolaimidae</taxon>
        <taxon>Panagrolaimus</taxon>
    </lineage>
</organism>
<evidence type="ECO:0000313" key="1">
    <source>
        <dbReference type="Proteomes" id="UP000887580"/>
    </source>
</evidence>
<name>A0AC35GBX3_9BILA</name>
<proteinExistence type="predicted"/>
<dbReference type="WBParaSite" id="PS1159_v2.g373.t1">
    <property type="protein sequence ID" value="PS1159_v2.g373.t1"/>
    <property type="gene ID" value="PS1159_v2.g373"/>
</dbReference>
<sequence>MTQRWQRGEISNFNYLMYLNTLAGRSYNDLSQYPVFPWILADYESEHLDLTNPKTFRDLSKPMGAQTPDRLSQFLKRFREWDDPTGDTPPYMYGTHYSSAMIVLSYLVRQEPFTQQFLKLQGGHFDLADRMFHCVRDAWLSASRNNMADVKELIPEFFYLPELFLNTNNFDLGVKQSGVMLNDILLPPWSKGDPHEFVRIHRQALECDYVSEHLHEWIDLIFGYKQNGDAAKEASNIFHHLFYEENVDFESIDDPLTRNATLGFINNFGQIPAQLFKKPHPMRKIQVANALSFVPGVTTPRLFYHSLESLRCGKKPVKELKAAVGEIRINEKGQVVVQEQNKVFIPPHYFLAWDYYDRSIRFGVIGAEKSICILETNDVYEVTCMASADGKSIFAGLTTGSIMVWTLNGINGVSSGLSPKLTRLT</sequence>
<evidence type="ECO:0000313" key="2">
    <source>
        <dbReference type="WBParaSite" id="PS1159_v2.g373.t1"/>
    </source>
</evidence>
<protein>
    <submittedName>
        <fullName evidence="2">BEACH domain-containing protein</fullName>
    </submittedName>
</protein>